<feature type="region of interest" description="Disordered" evidence="1">
    <location>
        <begin position="146"/>
        <end position="178"/>
    </location>
</feature>
<sequence>MNALTKTLACLALVGLAGVDRPHASEAVNAPNEEPVRTIRLAETNTGGGNNCSFPVYNEDIFLNREEYDCKNDEMRFFQLDNVRSAMLVTFESRDCDEDGGWVVQIRTFIDPLTTPWLSIDQIRSEQEGAIYSRGVRIESIKTDGDNTPGKVSCVRVRPSGLPPDAGSAGNDQRPPVN</sequence>
<dbReference type="RefSeq" id="WP_024694113.1">
    <property type="nucleotide sequence ID" value="NZ_CP159362.1"/>
</dbReference>
<name>A0AAU8LED7_PSESX</name>
<evidence type="ECO:0008006" key="3">
    <source>
        <dbReference type="Google" id="ProtNLM"/>
    </source>
</evidence>
<gene>
    <name evidence="2" type="ORF">N011_19810</name>
</gene>
<accession>A0AAU8LED7</accession>
<dbReference type="EMBL" id="CP159362">
    <property type="protein sequence ID" value="XCN66713.1"/>
    <property type="molecule type" value="Genomic_DNA"/>
</dbReference>
<dbReference type="AlphaFoldDB" id="A0AAU8LED7"/>
<organism evidence="2">
    <name type="scientific">Pseudomonas syringae CC1417</name>
    <dbReference type="NCBI Taxonomy" id="1357272"/>
    <lineage>
        <taxon>Bacteria</taxon>
        <taxon>Pseudomonadati</taxon>
        <taxon>Pseudomonadota</taxon>
        <taxon>Gammaproteobacteria</taxon>
        <taxon>Pseudomonadales</taxon>
        <taxon>Pseudomonadaceae</taxon>
        <taxon>Pseudomonas</taxon>
        <taxon>Pseudomonas syringae</taxon>
    </lineage>
</organism>
<proteinExistence type="predicted"/>
<reference evidence="2" key="1">
    <citation type="journal article" date="2014" name="Genome Announc.">
        <title>Draft Genome Sequences of a Phylogenetically Diverse Suite of Pseudomonas syringae Strains from Multiple Source Populations.</title>
        <authorList>
            <person name="Baltrus D.A."/>
            <person name="Yourstone S."/>
            <person name="Lind A."/>
            <person name="Guilbaud C."/>
            <person name="Sands D.C."/>
            <person name="Jones C.D."/>
            <person name="Morris C.E."/>
            <person name="Dangl J.L."/>
        </authorList>
    </citation>
    <scope>NUCLEOTIDE SEQUENCE</scope>
    <source>
        <strain evidence="2">CC1417</strain>
    </source>
</reference>
<protein>
    <recommendedName>
        <fullName evidence="3">Lipoprotein</fullName>
    </recommendedName>
</protein>
<reference evidence="2" key="2">
    <citation type="submission" date="2024-07" db="EMBL/GenBank/DDBJ databases">
        <title>A complete genome sequence for Pseudomonas syringae CC1417.</title>
        <authorList>
            <person name="Baltrus D.A."/>
        </authorList>
    </citation>
    <scope>NUCLEOTIDE SEQUENCE</scope>
    <source>
        <strain evidence="2">CC1417</strain>
    </source>
</reference>
<evidence type="ECO:0000313" key="2">
    <source>
        <dbReference type="EMBL" id="XCN66713.1"/>
    </source>
</evidence>
<evidence type="ECO:0000256" key="1">
    <source>
        <dbReference type="SAM" id="MobiDB-lite"/>
    </source>
</evidence>